<feature type="domain" description="Histidine kinase/HSP90-like ATPase" evidence="4">
    <location>
        <begin position="860"/>
        <end position="956"/>
    </location>
</feature>
<keyword evidence="3" id="KW-0902">Two-component regulatory system</keyword>
<evidence type="ECO:0000313" key="6">
    <source>
        <dbReference type="Proteomes" id="UP000236728"/>
    </source>
</evidence>
<dbReference type="Pfam" id="PF07495">
    <property type="entry name" value="Y_Y_Y"/>
    <property type="match status" value="1"/>
</dbReference>
<dbReference type="GO" id="GO:0016020">
    <property type="term" value="C:membrane"/>
    <property type="evidence" value="ECO:0007669"/>
    <property type="project" value="InterPro"/>
</dbReference>
<dbReference type="CDD" id="cd16917">
    <property type="entry name" value="HATPase_UhpB-NarQ-NarX-like"/>
    <property type="match status" value="1"/>
</dbReference>
<gene>
    <name evidence="5" type="ORF">SAMN05421819_0290</name>
</gene>
<evidence type="ECO:0000256" key="1">
    <source>
        <dbReference type="ARBA" id="ARBA00022679"/>
    </source>
</evidence>
<dbReference type="OrthoDB" id="101035at2"/>
<dbReference type="InterPro" id="IPR011123">
    <property type="entry name" value="Y_Y_Y"/>
</dbReference>
<dbReference type="InterPro" id="IPR050482">
    <property type="entry name" value="Sensor_HK_TwoCompSys"/>
</dbReference>
<dbReference type="Pfam" id="PF02518">
    <property type="entry name" value="HATPase_c"/>
    <property type="match status" value="1"/>
</dbReference>
<dbReference type="Gene3D" id="2.60.40.10">
    <property type="entry name" value="Immunoglobulins"/>
    <property type="match status" value="1"/>
</dbReference>
<accession>A0A1H5SNI2</accession>
<dbReference type="Gene3D" id="1.20.5.1930">
    <property type="match status" value="1"/>
</dbReference>
<dbReference type="AlphaFoldDB" id="A0A1H5SNI2"/>
<protein>
    <submittedName>
        <fullName evidence="5">Two component regulator propeller</fullName>
    </submittedName>
</protein>
<dbReference type="EMBL" id="FNVA01000001">
    <property type="protein sequence ID" value="SEF52173.1"/>
    <property type="molecule type" value="Genomic_DNA"/>
</dbReference>
<dbReference type="InterPro" id="IPR003594">
    <property type="entry name" value="HATPase_dom"/>
</dbReference>
<keyword evidence="6" id="KW-1185">Reference proteome</keyword>
<sequence length="987" mass="108526">MAQYTHDFWGSEQGFPGAAVFAIAQSGDGYMWFGTERGLVRFDGFEFTLVDVPQKGHAPLGAVRGLVCDRHGDMWIRLDGSRLMRYHAGTFENVLERYSMSEVVFTSMTLGRDGEVLLWGPRNSTVRFRNGGFERLSPRERTDGIVVSELEAADGTVWLGTRDQGLYHFGPDGLLSSNPDSSTNSVNALASAEDGGILLGTDNGMMLWKNGQLERVPLMVGHGSAPVQVRALTKDREQNLWVATDHGLLRRDRAGQVTSVSFPAGDAAEVSAVYEDHDGDIWFAGPSGVERLRDGMFTSFRFADLHIQGHGGPIFVDAEGRTWFAPASGGLYTMQNGKVARVSVDGLDHDVVYSMSGGGGEVWLGRQQGGLTELVRRGDAWEAKSWLERDGLPQNSVYTVHRAKDGSVWAGTVSAGLALLRNGKVTTYSVANGLDSNAVFSATEGADGTMWFTSPNGLVCFRDGVFRTYVAGTEPLSPNVRTAFEDREHTLWVGTSRGIGWFSNGRVNVPTTLPLPLNEAVIGIAQDERGFLWIATTEHILRVNRERLLSGSLSDAEVASFGSTDGLSEVEGVRRDRSVVSDAHGHVWLSLANSIAVADVESAVGYIGPTGVRIESIASSGPPLPMGGLLTLPSGTHSLTIRYSGTNMAVPQRTRFRYRLDGSDQGWSSDTSLREVVYTNLTAGSYVLRIMASNGLGEWTGEETTLHVRIQPAFWQTWYFRLFAVMVVFAAAAGLHRLRTTQLTERLNIRFRDRLAERTRIAQDLHDTLLQGVLSASMQLNLAHDRIPDEVAAKPMLSRVLHLMRQVSDEGRRAVCGLRAPETTVRLEEAFSTLAFDLHADESLVYRVFVQGETLPVVSVARDEIFRIGREAVVNAFRHAMAHNVTVELEYARRSFRMVIRDDGSGIEPVVLKHGRDGHWGLAGMRERASSIGSELRICSRVGEGTAVYLTVPGSVAYADRGRRRWKTSWQRLQSLFHDRESTEETL</sequence>
<evidence type="ECO:0000313" key="5">
    <source>
        <dbReference type="EMBL" id="SEF52173.1"/>
    </source>
</evidence>
<evidence type="ECO:0000256" key="3">
    <source>
        <dbReference type="ARBA" id="ARBA00023012"/>
    </source>
</evidence>
<organism evidence="5 6">
    <name type="scientific">Bryocella elongata</name>
    <dbReference type="NCBI Taxonomy" id="863522"/>
    <lineage>
        <taxon>Bacteria</taxon>
        <taxon>Pseudomonadati</taxon>
        <taxon>Acidobacteriota</taxon>
        <taxon>Terriglobia</taxon>
        <taxon>Terriglobales</taxon>
        <taxon>Acidobacteriaceae</taxon>
        <taxon>Bryocella</taxon>
    </lineage>
</organism>
<dbReference type="Gene3D" id="2.130.10.10">
    <property type="entry name" value="YVTN repeat-like/Quinoprotein amine dehydrogenase"/>
    <property type="match status" value="3"/>
</dbReference>
<evidence type="ECO:0000256" key="2">
    <source>
        <dbReference type="ARBA" id="ARBA00022777"/>
    </source>
</evidence>
<dbReference type="InterPro" id="IPR011712">
    <property type="entry name" value="Sig_transdc_His_kin_sub3_dim/P"/>
</dbReference>
<dbReference type="SUPFAM" id="SSF63829">
    <property type="entry name" value="Calcium-dependent phosphotriesterase"/>
    <property type="match status" value="3"/>
</dbReference>
<dbReference type="RefSeq" id="WP_103931243.1">
    <property type="nucleotide sequence ID" value="NZ_FNVA01000001.1"/>
</dbReference>
<dbReference type="InterPro" id="IPR036890">
    <property type="entry name" value="HATPase_C_sf"/>
</dbReference>
<dbReference type="SUPFAM" id="SSF55874">
    <property type="entry name" value="ATPase domain of HSP90 chaperone/DNA topoisomerase II/histidine kinase"/>
    <property type="match status" value="1"/>
</dbReference>
<dbReference type="Pfam" id="PF07730">
    <property type="entry name" value="HisKA_3"/>
    <property type="match status" value="1"/>
</dbReference>
<dbReference type="Gene3D" id="3.30.565.10">
    <property type="entry name" value="Histidine kinase-like ATPase, C-terminal domain"/>
    <property type="match status" value="1"/>
</dbReference>
<proteinExistence type="predicted"/>
<dbReference type="InterPro" id="IPR011110">
    <property type="entry name" value="Reg_prop"/>
</dbReference>
<keyword evidence="2" id="KW-0418">Kinase</keyword>
<reference evidence="5 6" key="1">
    <citation type="submission" date="2016-10" db="EMBL/GenBank/DDBJ databases">
        <authorList>
            <person name="de Groot N.N."/>
        </authorList>
    </citation>
    <scope>NUCLEOTIDE SEQUENCE [LARGE SCALE GENOMIC DNA]</scope>
    <source>
        <strain evidence="5 6">DSM 22489</strain>
    </source>
</reference>
<dbReference type="GO" id="GO:0046983">
    <property type="term" value="F:protein dimerization activity"/>
    <property type="evidence" value="ECO:0007669"/>
    <property type="project" value="InterPro"/>
</dbReference>
<evidence type="ECO:0000259" key="4">
    <source>
        <dbReference type="SMART" id="SM00387"/>
    </source>
</evidence>
<dbReference type="PANTHER" id="PTHR24421">
    <property type="entry name" value="NITRATE/NITRITE SENSOR PROTEIN NARX-RELATED"/>
    <property type="match status" value="1"/>
</dbReference>
<dbReference type="PANTHER" id="PTHR24421:SF62">
    <property type="entry name" value="SENSORY TRANSDUCTION HISTIDINE KINASE"/>
    <property type="match status" value="1"/>
</dbReference>
<dbReference type="GO" id="GO:0000155">
    <property type="term" value="F:phosphorelay sensor kinase activity"/>
    <property type="evidence" value="ECO:0007669"/>
    <property type="project" value="InterPro"/>
</dbReference>
<dbReference type="InterPro" id="IPR015943">
    <property type="entry name" value="WD40/YVTN_repeat-like_dom_sf"/>
</dbReference>
<dbReference type="InterPro" id="IPR013783">
    <property type="entry name" value="Ig-like_fold"/>
</dbReference>
<name>A0A1H5SNI2_9BACT</name>
<dbReference type="Pfam" id="PF07494">
    <property type="entry name" value="Reg_prop"/>
    <property type="match status" value="1"/>
</dbReference>
<dbReference type="Proteomes" id="UP000236728">
    <property type="component" value="Unassembled WGS sequence"/>
</dbReference>
<dbReference type="SMART" id="SM00387">
    <property type="entry name" value="HATPase_c"/>
    <property type="match status" value="1"/>
</dbReference>
<keyword evidence="1" id="KW-0808">Transferase</keyword>